<accession>A0AAD4FC27</accession>
<organism evidence="1 2">
    <name type="scientific">Alternaria panax</name>
    <dbReference type="NCBI Taxonomy" id="48097"/>
    <lineage>
        <taxon>Eukaryota</taxon>
        <taxon>Fungi</taxon>
        <taxon>Dikarya</taxon>
        <taxon>Ascomycota</taxon>
        <taxon>Pezizomycotina</taxon>
        <taxon>Dothideomycetes</taxon>
        <taxon>Pleosporomycetidae</taxon>
        <taxon>Pleosporales</taxon>
        <taxon>Pleosporineae</taxon>
        <taxon>Pleosporaceae</taxon>
        <taxon>Alternaria</taxon>
        <taxon>Alternaria sect. Panax</taxon>
    </lineage>
</organism>
<dbReference type="EMBL" id="JAANER010000008">
    <property type="protein sequence ID" value="KAG9187022.1"/>
    <property type="molecule type" value="Genomic_DNA"/>
</dbReference>
<name>A0AAD4FC27_9PLEO</name>
<keyword evidence="2" id="KW-1185">Reference proteome</keyword>
<gene>
    <name evidence="1" type="ORF">G6011_10130</name>
</gene>
<reference evidence="1" key="1">
    <citation type="submission" date="2021-07" db="EMBL/GenBank/DDBJ databases">
        <title>Genome Resource of American Ginseng Black Spot Pathogen Alternaria panax.</title>
        <authorList>
            <person name="Qiu C."/>
            <person name="Wang W."/>
            <person name="Liu Z."/>
        </authorList>
    </citation>
    <scope>NUCLEOTIDE SEQUENCE</scope>
    <source>
        <strain evidence="1">BNCC115425</strain>
    </source>
</reference>
<evidence type="ECO:0000313" key="2">
    <source>
        <dbReference type="Proteomes" id="UP001199106"/>
    </source>
</evidence>
<dbReference type="Proteomes" id="UP001199106">
    <property type="component" value="Unassembled WGS sequence"/>
</dbReference>
<dbReference type="AlphaFoldDB" id="A0AAD4FC27"/>
<evidence type="ECO:0000313" key="1">
    <source>
        <dbReference type="EMBL" id="KAG9187022.1"/>
    </source>
</evidence>
<comment type="caution">
    <text evidence="1">The sequence shown here is derived from an EMBL/GenBank/DDBJ whole genome shotgun (WGS) entry which is preliminary data.</text>
</comment>
<protein>
    <submittedName>
        <fullName evidence="1">Uncharacterized protein</fullName>
    </submittedName>
</protein>
<sequence>MTLTYTELMFFLAQEYSKAAIADSITPLPLPPDEFVERTRTALKFMFSQMLLFWITL</sequence>
<proteinExistence type="predicted"/>